<feature type="compositionally biased region" description="Basic and acidic residues" evidence="1">
    <location>
        <begin position="114"/>
        <end position="131"/>
    </location>
</feature>
<sequence>MQKALLVASRTSFFGHFGGGAAAVSVRLQNGESRVGWKGMVTKAGQQVDQAGDDPKGEVSSSDEENESRMHPDTRKAYRDDMEESYGVGYATRASEMGYGERYGEAVKAVLDKKGDKREMQRGATAERDQDADAFADTEYDTTQGEPVAEKEVGRNSVGSAAFESKPTVHKVVHEEKLIYKEKTVLE</sequence>
<comment type="caution">
    <text evidence="2">The sequence shown here is derived from an EMBL/GenBank/DDBJ whole genome shotgun (WGS) entry which is preliminary data.</text>
</comment>
<organism evidence="2 3">
    <name type="scientific">Ceratodon purpureus</name>
    <name type="common">Fire moss</name>
    <name type="synonym">Dicranum purpureum</name>
    <dbReference type="NCBI Taxonomy" id="3225"/>
    <lineage>
        <taxon>Eukaryota</taxon>
        <taxon>Viridiplantae</taxon>
        <taxon>Streptophyta</taxon>
        <taxon>Embryophyta</taxon>
        <taxon>Bryophyta</taxon>
        <taxon>Bryophytina</taxon>
        <taxon>Bryopsida</taxon>
        <taxon>Dicranidae</taxon>
        <taxon>Pseudoditrichales</taxon>
        <taxon>Ditrichaceae</taxon>
        <taxon>Ceratodon</taxon>
    </lineage>
</organism>
<feature type="region of interest" description="Disordered" evidence="1">
    <location>
        <begin position="114"/>
        <end position="156"/>
    </location>
</feature>
<evidence type="ECO:0000256" key="1">
    <source>
        <dbReference type="SAM" id="MobiDB-lite"/>
    </source>
</evidence>
<protein>
    <recommendedName>
        <fullName evidence="4">Late embryogenesis abundant protein</fullName>
    </recommendedName>
</protein>
<gene>
    <name evidence="2" type="ORF">KC19_7G140800</name>
</gene>
<dbReference type="Proteomes" id="UP000822688">
    <property type="component" value="Chromosome 7"/>
</dbReference>
<accession>A0A8T0HBH5</accession>
<dbReference type="PANTHER" id="PTHR36410:SF1">
    <property type="entry name" value="EXPRESSED PROTEIN"/>
    <property type="match status" value="1"/>
</dbReference>
<dbReference type="EMBL" id="CM026428">
    <property type="protein sequence ID" value="KAG0567519.1"/>
    <property type="molecule type" value="Genomic_DNA"/>
</dbReference>
<feature type="compositionally biased region" description="Basic and acidic residues" evidence="1">
    <location>
        <begin position="67"/>
        <end position="80"/>
    </location>
</feature>
<reference evidence="2" key="1">
    <citation type="submission" date="2020-06" db="EMBL/GenBank/DDBJ databases">
        <title>WGS assembly of Ceratodon purpureus strain R40.</title>
        <authorList>
            <person name="Carey S.B."/>
            <person name="Jenkins J."/>
            <person name="Shu S."/>
            <person name="Lovell J.T."/>
            <person name="Sreedasyam A."/>
            <person name="Maumus F."/>
            <person name="Tiley G.P."/>
            <person name="Fernandez-Pozo N."/>
            <person name="Barry K."/>
            <person name="Chen C."/>
            <person name="Wang M."/>
            <person name="Lipzen A."/>
            <person name="Daum C."/>
            <person name="Saski C.A."/>
            <person name="Payton A.C."/>
            <person name="Mcbreen J.C."/>
            <person name="Conrad R.E."/>
            <person name="Kollar L.M."/>
            <person name="Olsson S."/>
            <person name="Huttunen S."/>
            <person name="Landis J.B."/>
            <person name="Wickett N.J."/>
            <person name="Johnson M.G."/>
            <person name="Rensing S.A."/>
            <person name="Grimwood J."/>
            <person name="Schmutz J."/>
            <person name="Mcdaniel S.F."/>
        </authorList>
    </citation>
    <scope>NUCLEOTIDE SEQUENCE</scope>
    <source>
        <strain evidence="2">R40</strain>
    </source>
</reference>
<keyword evidence="3" id="KW-1185">Reference proteome</keyword>
<dbReference type="PANTHER" id="PTHR36410">
    <property type="entry name" value="EXPRESSED PROTEIN"/>
    <property type="match status" value="1"/>
</dbReference>
<evidence type="ECO:0000313" key="2">
    <source>
        <dbReference type="EMBL" id="KAG0567519.1"/>
    </source>
</evidence>
<name>A0A8T0HBH5_CERPU</name>
<proteinExistence type="predicted"/>
<dbReference type="AlphaFoldDB" id="A0A8T0HBH5"/>
<evidence type="ECO:0008006" key="4">
    <source>
        <dbReference type="Google" id="ProtNLM"/>
    </source>
</evidence>
<feature type="region of interest" description="Disordered" evidence="1">
    <location>
        <begin position="39"/>
        <end position="81"/>
    </location>
</feature>
<evidence type="ECO:0000313" key="3">
    <source>
        <dbReference type="Proteomes" id="UP000822688"/>
    </source>
</evidence>